<organism evidence="9 10">
    <name type="scientific">Stegodyphus mimosarum</name>
    <name type="common">African social velvet spider</name>
    <dbReference type="NCBI Taxonomy" id="407821"/>
    <lineage>
        <taxon>Eukaryota</taxon>
        <taxon>Metazoa</taxon>
        <taxon>Ecdysozoa</taxon>
        <taxon>Arthropoda</taxon>
        <taxon>Chelicerata</taxon>
        <taxon>Arachnida</taxon>
        <taxon>Araneae</taxon>
        <taxon>Araneomorphae</taxon>
        <taxon>Entelegynae</taxon>
        <taxon>Eresoidea</taxon>
        <taxon>Eresidae</taxon>
        <taxon>Stegodyphus</taxon>
    </lineage>
</organism>
<evidence type="ECO:0000256" key="2">
    <source>
        <dbReference type="ARBA" id="ARBA00007046"/>
    </source>
</evidence>
<dbReference type="GO" id="GO:0046933">
    <property type="term" value="F:proton-transporting ATP synthase activity, rotational mechanism"/>
    <property type="evidence" value="ECO:0007669"/>
    <property type="project" value="InterPro"/>
</dbReference>
<evidence type="ECO:0000256" key="1">
    <source>
        <dbReference type="ARBA" id="ARBA00004370"/>
    </source>
</evidence>
<keyword evidence="5" id="KW-0406">Ion transport</keyword>
<name>A0A087TYE4_STEMI</name>
<reference evidence="9 10" key="1">
    <citation type="submission" date="2013-11" db="EMBL/GenBank/DDBJ databases">
        <title>Genome sequencing of Stegodyphus mimosarum.</title>
        <authorList>
            <person name="Bechsgaard J."/>
        </authorList>
    </citation>
    <scope>NUCLEOTIDE SEQUENCE [LARGE SCALE GENOMIC DNA]</scope>
</reference>
<keyword evidence="4" id="KW-0375">Hydrogen ion transport</keyword>
<keyword evidence="10" id="KW-1185">Reference proteome</keyword>
<evidence type="ECO:0000256" key="3">
    <source>
        <dbReference type="ARBA" id="ARBA00022448"/>
    </source>
</evidence>
<evidence type="ECO:0000256" key="5">
    <source>
        <dbReference type="ARBA" id="ARBA00023065"/>
    </source>
</evidence>
<dbReference type="HAMAP" id="MF_01416">
    <property type="entry name" value="ATP_synth_delta_bact"/>
    <property type="match status" value="1"/>
</dbReference>
<accession>A0A087TYE4</accession>
<evidence type="ECO:0000313" key="9">
    <source>
        <dbReference type="EMBL" id="KFM70133.1"/>
    </source>
</evidence>
<evidence type="ECO:0000256" key="7">
    <source>
        <dbReference type="ARBA" id="ARBA00023310"/>
    </source>
</evidence>
<gene>
    <name evidence="9" type="ORF">X975_04248</name>
</gene>
<dbReference type="EMBL" id="KK117314">
    <property type="protein sequence ID" value="KFM70133.1"/>
    <property type="molecule type" value="Genomic_DNA"/>
</dbReference>
<evidence type="ECO:0000256" key="8">
    <source>
        <dbReference type="ARBA" id="ARBA00033369"/>
    </source>
</evidence>
<dbReference type="STRING" id="407821.A0A087TYE4"/>
<evidence type="ECO:0000256" key="4">
    <source>
        <dbReference type="ARBA" id="ARBA00022781"/>
    </source>
</evidence>
<dbReference type="Gene3D" id="1.10.520.20">
    <property type="entry name" value="N-terminal domain of the delta subunit of the F1F0-ATP synthase"/>
    <property type="match status" value="1"/>
</dbReference>
<evidence type="ECO:0000256" key="6">
    <source>
        <dbReference type="ARBA" id="ARBA00023136"/>
    </source>
</evidence>
<evidence type="ECO:0000313" key="10">
    <source>
        <dbReference type="Proteomes" id="UP000054359"/>
    </source>
</evidence>
<dbReference type="InterPro" id="IPR026015">
    <property type="entry name" value="ATP_synth_OSCP/delta_N_sf"/>
</dbReference>
<dbReference type="AlphaFoldDB" id="A0A087TYE4"/>
<dbReference type="OMA" id="MVDNIQD"/>
<keyword evidence="7" id="KW-0066">ATP synthesis</keyword>
<dbReference type="Proteomes" id="UP000054359">
    <property type="component" value="Unassembled WGS sequence"/>
</dbReference>
<dbReference type="Pfam" id="PF00213">
    <property type="entry name" value="OSCP"/>
    <property type="match status" value="1"/>
</dbReference>
<comment type="similarity">
    <text evidence="2">Belongs to the ATPase delta chain family.</text>
</comment>
<keyword evidence="6" id="KW-0472">Membrane</keyword>
<dbReference type="NCBIfam" id="TIGR01145">
    <property type="entry name" value="ATP_synt_delta"/>
    <property type="match status" value="1"/>
</dbReference>
<dbReference type="PANTHER" id="PTHR11910">
    <property type="entry name" value="ATP SYNTHASE DELTA CHAIN"/>
    <property type="match status" value="1"/>
</dbReference>
<dbReference type="GO" id="GO:0016020">
    <property type="term" value="C:membrane"/>
    <property type="evidence" value="ECO:0007669"/>
    <property type="project" value="UniProtKB-SubCell"/>
</dbReference>
<sequence length="211" mass="23380">MNSTKNMSIFVRQLSTTPLRQAAMIKPPVPVFGVEGRYATALYSAAMKEKKLDAVEKDIKDLKVLLKQDAKFSEFVMNPLLKVNVKKDALAKIFSKKNYTPLTLNLLVALAENGRLKTLVPIIDCFNSVMSSIRGEVLCQIVSAKPLDAPTLAEFEKTLKGFVQKNEKVFLETKVDPSLIGGVIVTIGDRYIDMSIASKIKAYNAVLREIV</sequence>
<proteinExistence type="inferred from homology"/>
<dbReference type="OrthoDB" id="1262810at2759"/>
<dbReference type="PRINTS" id="PR00125">
    <property type="entry name" value="ATPASEDELTA"/>
</dbReference>
<feature type="non-terminal residue" evidence="9">
    <location>
        <position position="211"/>
    </location>
</feature>
<comment type="subcellular location">
    <subcellularLocation>
        <location evidence="1">Membrane</location>
    </subcellularLocation>
</comment>
<keyword evidence="3" id="KW-0813">Transport</keyword>
<dbReference type="SUPFAM" id="SSF47928">
    <property type="entry name" value="N-terminal domain of the delta subunit of the F1F0-ATP synthase"/>
    <property type="match status" value="1"/>
</dbReference>
<dbReference type="InterPro" id="IPR000711">
    <property type="entry name" value="ATPase_OSCP/dsu"/>
</dbReference>
<protein>
    <recommendedName>
        <fullName evidence="8">Oligomycin sensitivity conferral protein</fullName>
    </recommendedName>
</protein>